<gene>
    <name evidence="2" type="ORF">FDK13_22310</name>
</gene>
<feature type="signal peptide" evidence="1">
    <location>
        <begin position="1"/>
        <end position="20"/>
    </location>
</feature>
<dbReference type="Gene3D" id="2.60.40.1930">
    <property type="match status" value="1"/>
</dbReference>
<feature type="chain" id="PRO_5020242344" description="Macroglobulin domain-containing protein" evidence="1">
    <location>
        <begin position="21"/>
        <end position="801"/>
    </location>
</feature>
<evidence type="ECO:0000313" key="2">
    <source>
        <dbReference type="EMBL" id="TKT89596.1"/>
    </source>
</evidence>
<keyword evidence="3" id="KW-1185">Reference proteome</keyword>
<dbReference type="AlphaFoldDB" id="A0A4U6CYZ4"/>
<sequence length="801" mass="91428">MNYKRFIWLFLSLLFSPFLGKGQDNSLSGVEKKFQLFSQKAIQEKLYLHLDRSFYVVGETMWFKAYDVNGASNKFMDLSKIAYLEVMDKELNAVIQTKFSLLGGKGNGSLIIPSSVASGNYKVRCYTSWMKNFGSEYFFETTISVVNPFVKFDPNPDEKQEITYDIQFFPEGGQLVKNIESKIGFRAVASDGKGINFNGVLVNQNNDTLARFSPRRFGIGNFMFKPVAGNEYRILVKDSKGKTSTYKLPEVQEQGYVMQVKDSTANLAKVIVTTQAERLENNVSLFVHTRQANNYSETKPMTAGKAVFVLEKNKMGDGISHITVFNSLGKPVSERLYFKRPAKDFQLDGKVSKQEYNTRDKVIMDLSSSSDAGIAEMSNLSVSVFLADSIKSDDQENISSYLYLSSDLKGNIESPEYYSQRNNKEVDADLDNLLITQGWRRFKWDDVFSKTSAPYANLPEFDGHFIFGKVFNTISNEPARGIGTYLAAPDFPARLYYAQSDAAGTIRFEVKEFFGPKEITIQTNLSLDSTYRFEMANPFSKQPLKVGMKSFFFDKKLENQLLVRTVNMQTGNSFLPKIYKENKYVFADSIAFFGTPDEKYFLDDFTRFPTMEEVMREYVRGVMVRRRQKEFHFRMADKLFPQTLFNTDPLILLDGIPVFNTDKIMAFDPLKVKKIELMNAHYYLGWGEFTGIVSLSTYRGDLAGFEMDPRVLVLPYEGAQVQREFYAPKYDSQVKLQSRVPDFRNLLHWAPDVDTDTQGKAQISFYTSDQPGHYRVIVQGMTKNGLAGSKTFSFEVARRSL</sequence>
<dbReference type="Proteomes" id="UP000304900">
    <property type="component" value="Unassembled WGS sequence"/>
</dbReference>
<comment type="caution">
    <text evidence="2">The sequence shown here is derived from an EMBL/GenBank/DDBJ whole genome shotgun (WGS) entry which is preliminary data.</text>
</comment>
<accession>A0A4U6CYZ4</accession>
<dbReference type="RefSeq" id="WP_137342240.1">
    <property type="nucleotide sequence ID" value="NZ_BSQH01000009.1"/>
</dbReference>
<evidence type="ECO:0000256" key="1">
    <source>
        <dbReference type="SAM" id="SignalP"/>
    </source>
</evidence>
<dbReference type="EMBL" id="SZVO01000011">
    <property type="protein sequence ID" value="TKT89596.1"/>
    <property type="molecule type" value="Genomic_DNA"/>
</dbReference>
<dbReference type="OrthoDB" id="679547at2"/>
<keyword evidence="1" id="KW-0732">Signal</keyword>
<protein>
    <recommendedName>
        <fullName evidence="4">Macroglobulin domain-containing protein</fullName>
    </recommendedName>
</protein>
<name>A0A4U6CYZ4_9BACT</name>
<evidence type="ECO:0008006" key="4">
    <source>
        <dbReference type="Google" id="ProtNLM"/>
    </source>
</evidence>
<evidence type="ECO:0000313" key="3">
    <source>
        <dbReference type="Proteomes" id="UP000304900"/>
    </source>
</evidence>
<organism evidence="2 3">
    <name type="scientific">Dyadobacter frigoris</name>
    <dbReference type="NCBI Taxonomy" id="2576211"/>
    <lineage>
        <taxon>Bacteria</taxon>
        <taxon>Pseudomonadati</taxon>
        <taxon>Bacteroidota</taxon>
        <taxon>Cytophagia</taxon>
        <taxon>Cytophagales</taxon>
        <taxon>Spirosomataceae</taxon>
        <taxon>Dyadobacter</taxon>
    </lineage>
</organism>
<proteinExistence type="predicted"/>
<reference evidence="2 3" key="1">
    <citation type="submission" date="2019-05" db="EMBL/GenBank/DDBJ databases">
        <title>Dyadobacter AR-3-8 sp. nov., isolated from arctic soil.</title>
        <authorList>
            <person name="Chaudhary D.K."/>
        </authorList>
    </citation>
    <scope>NUCLEOTIDE SEQUENCE [LARGE SCALE GENOMIC DNA]</scope>
    <source>
        <strain evidence="2 3">AR-3-8</strain>
    </source>
</reference>